<gene>
    <name evidence="6" type="ORF">H8704_10175</name>
</gene>
<dbReference type="PANTHER" id="PTHR30419:SF28">
    <property type="entry name" value="HTH-TYPE TRANSCRIPTIONAL REGULATOR BSDA"/>
    <property type="match status" value="1"/>
</dbReference>
<sequence length="292" mass="32959">MTLLTYQVFKTVAEQGSFRKAADILGLTPSAISHAVSAMEGELGFTVLNRSKNGVTLTNYGEHLLPYVNAVLNSDESLQQAISEFNGLKRGKVKLGCFSSVCTNWLPDIMRSFQKKYPDIEIEVFQGTYDDVTYWLKNGVVDLGFLSTSSAKDIPIEPLWRDPLLCIVPKGMKKEKDTDYMDIGEIRNHQFVTQRESTDADIQNFLKENSINIQSNYHVVDDLSTVAMVANGFGICLMPQMVMRDIPYEVDCYPVQPYAERVIGLATLHPEFLAPAVRSMYNHILENYKEDF</sequence>
<evidence type="ECO:0000256" key="2">
    <source>
        <dbReference type="ARBA" id="ARBA00023015"/>
    </source>
</evidence>
<keyword evidence="2" id="KW-0805">Transcription regulation</keyword>
<organism evidence="6 7">
    <name type="scientific">Jutongia huaianensis</name>
    <dbReference type="NCBI Taxonomy" id="2763668"/>
    <lineage>
        <taxon>Bacteria</taxon>
        <taxon>Bacillati</taxon>
        <taxon>Bacillota</taxon>
        <taxon>Clostridia</taxon>
        <taxon>Lachnospirales</taxon>
        <taxon>Lachnospiraceae</taxon>
        <taxon>Jutongia</taxon>
    </lineage>
</organism>
<evidence type="ECO:0000256" key="3">
    <source>
        <dbReference type="ARBA" id="ARBA00023125"/>
    </source>
</evidence>
<keyword evidence="4" id="KW-0804">Transcription</keyword>
<keyword evidence="7" id="KW-1185">Reference proteome</keyword>
<proteinExistence type="inferred from homology"/>
<dbReference type="InterPro" id="IPR005119">
    <property type="entry name" value="LysR_subst-bd"/>
</dbReference>
<feature type="domain" description="HTH lysR-type" evidence="5">
    <location>
        <begin position="1"/>
        <end position="58"/>
    </location>
</feature>
<accession>A0ABR7N2Y3</accession>
<dbReference type="CDD" id="cd05466">
    <property type="entry name" value="PBP2_LTTR_substrate"/>
    <property type="match status" value="1"/>
</dbReference>
<dbReference type="SUPFAM" id="SSF53850">
    <property type="entry name" value="Periplasmic binding protein-like II"/>
    <property type="match status" value="1"/>
</dbReference>
<evidence type="ECO:0000256" key="4">
    <source>
        <dbReference type="ARBA" id="ARBA00023163"/>
    </source>
</evidence>
<keyword evidence="3" id="KW-0238">DNA-binding</keyword>
<dbReference type="PANTHER" id="PTHR30419">
    <property type="entry name" value="HTH-TYPE TRANSCRIPTIONAL REGULATOR YBHD"/>
    <property type="match status" value="1"/>
</dbReference>
<dbReference type="Gene3D" id="1.10.10.10">
    <property type="entry name" value="Winged helix-like DNA-binding domain superfamily/Winged helix DNA-binding domain"/>
    <property type="match status" value="1"/>
</dbReference>
<dbReference type="Gene3D" id="3.40.190.10">
    <property type="entry name" value="Periplasmic binding protein-like II"/>
    <property type="match status" value="2"/>
</dbReference>
<dbReference type="SUPFAM" id="SSF46785">
    <property type="entry name" value="Winged helix' DNA-binding domain"/>
    <property type="match status" value="1"/>
</dbReference>
<comment type="similarity">
    <text evidence="1">Belongs to the LysR transcriptional regulatory family.</text>
</comment>
<reference evidence="6 7" key="1">
    <citation type="submission" date="2020-08" db="EMBL/GenBank/DDBJ databases">
        <title>Genome public.</title>
        <authorList>
            <person name="Liu C."/>
            <person name="Sun Q."/>
        </authorList>
    </citation>
    <scope>NUCLEOTIDE SEQUENCE [LARGE SCALE GENOMIC DNA]</scope>
    <source>
        <strain evidence="6 7">NSJ-37</strain>
    </source>
</reference>
<dbReference type="EMBL" id="JACRSX010000014">
    <property type="protein sequence ID" value="MBC8562986.1"/>
    <property type="molecule type" value="Genomic_DNA"/>
</dbReference>
<name>A0ABR7N2Y3_9FIRM</name>
<dbReference type="Pfam" id="PF03466">
    <property type="entry name" value="LysR_substrate"/>
    <property type="match status" value="1"/>
</dbReference>
<evidence type="ECO:0000256" key="1">
    <source>
        <dbReference type="ARBA" id="ARBA00009437"/>
    </source>
</evidence>
<dbReference type="InterPro" id="IPR036390">
    <property type="entry name" value="WH_DNA-bd_sf"/>
</dbReference>
<evidence type="ECO:0000313" key="7">
    <source>
        <dbReference type="Proteomes" id="UP000606193"/>
    </source>
</evidence>
<protein>
    <submittedName>
        <fullName evidence="6">LysR family transcriptional regulator</fullName>
    </submittedName>
</protein>
<dbReference type="PROSITE" id="PS50931">
    <property type="entry name" value="HTH_LYSR"/>
    <property type="match status" value="1"/>
</dbReference>
<dbReference type="Pfam" id="PF00126">
    <property type="entry name" value="HTH_1"/>
    <property type="match status" value="1"/>
</dbReference>
<dbReference type="InterPro" id="IPR036388">
    <property type="entry name" value="WH-like_DNA-bd_sf"/>
</dbReference>
<dbReference type="RefSeq" id="WP_249298207.1">
    <property type="nucleotide sequence ID" value="NZ_JACRSX010000014.1"/>
</dbReference>
<dbReference type="InterPro" id="IPR050950">
    <property type="entry name" value="HTH-type_LysR_regulators"/>
</dbReference>
<evidence type="ECO:0000259" key="5">
    <source>
        <dbReference type="PROSITE" id="PS50931"/>
    </source>
</evidence>
<evidence type="ECO:0000313" key="6">
    <source>
        <dbReference type="EMBL" id="MBC8562986.1"/>
    </source>
</evidence>
<comment type="caution">
    <text evidence="6">The sequence shown here is derived from an EMBL/GenBank/DDBJ whole genome shotgun (WGS) entry which is preliminary data.</text>
</comment>
<dbReference type="InterPro" id="IPR000847">
    <property type="entry name" value="LysR_HTH_N"/>
</dbReference>
<dbReference type="Proteomes" id="UP000606193">
    <property type="component" value="Unassembled WGS sequence"/>
</dbReference>